<evidence type="ECO:0000256" key="1">
    <source>
        <dbReference type="ARBA" id="ARBA00008791"/>
    </source>
</evidence>
<name>A0ABT4MML6_9NOCA</name>
<dbReference type="PRINTS" id="PR01438">
    <property type="entry name" value="UNVRSLSTRESS"/>
</dbReference>
<comment type="similarity">
    <text evidence="1">Belongs to the universal stress protein A family.</text>
</comment>
<dbReference type="EMBL" id="JAPWIJ010000012">
    <property type="protein sequence ID" value="MCZ4521575.1"/>
    <property type="molecule type" value="Genomic_DNA"/>
</dbReference>
<organism evidence="3 4">
    <name type="scientific">Rhodococcus ruber</name>
    <dbReference type="NCBI Taxonomy" id="1830"/>
    <lineage>
        <taxon>Bacteria</taxon>
        <taxon>Bacillati</taxon>
        <taxon>Actinomycetota</taxon>
        <taxon>Actinomycetes</taxon>
        <taxon>Mycobacteriales</taxon>
        <taxon>Nocardiaceae</taxon>
        <taxon>Rhodococcus</taxon>
    </lineage>
</organism>
<evidence type="ECO:0000313" key="4">
    <source>
        <dbReference type="Proteomes" id="UP001081071"/>
    </source>
</evidence>
<feature type="domain" description="UspA" evidence="2">
    <location>
        <begin position="2"/>
        <end position="123"/>
    </location>
</feature>
<accession>A0ABT4MML6</accession>
<dbReference type="RefSeq" id="WP_269608031.1">
    <property type="nucleotide sequence ID" value="NZ_JAPWIJ010000012.1"/>
</dbReference>
<gene>
    <name evidence="3" type="ORF">O4220_23905</name>
</gene>
<dbReference type="Gene3D" id="3.40.50.620">
    <property type="entry name" value="HUPs"/>
    <property type="match status" value="1"/>
</dbReference>
<dbReference type="Proteomes" id="UP001081071">
    <property type="component" value="Unassembled WGS sequence"/>
</dbReference>
<dbReference type="InterPro" id="IPR006016">
    <property type="entry name" value="UspA"/>
</dbReference>
<comment type="caution">
    <text evidence="3">The sequence shown here is derived from an EMBL/GenBank/DDBJ whole genome shotgun (WGS) entry which is preliminary data.</text>
</comment>
<dbReference type="InterPro" id="IPR014729">
    <property type="entry name" value="Rossmann-like_a/b/a_fold"/>
</dbReference>
<dbReference type="Pfam" id="PF00582">
    <property type="entry name" value="Usp"/>
    <property type="match status" value="1"/>
</dbReference>
<proteinExistence type="inferred from homology"/>
<reference evidence="3" key="1">
    <citation type="submission" date="2022-12" db="EMBL/GenBank/DDBJ databases">
        <authorList>
            <person name="Krivoruchko A.V."/>
            <person name="Elkin A."/>
        </authorList>
    </citation>
    <scope>NUCLEOTIDE SEQUENCE</scope>
    <source>
        <strain evidence="3">IEGM 1391</strain>
    </source>
</reference>
<dbReference type="CDD" id="cd00293">
    <property type="entry name" value="USP-like"/>
    <property type="match status" value="1"/>
</dbReference>
<dbReference type="InterPro" id="IPR006015">
    <property type="entry name" value="Universal_stress_UspA"/>
</dbReference>
<dbReference type="SUPFAM" id="SSF52402">
    <property type="entry name" value="Adenine nucleotide alpha hydrolases-like"/>
    <property type="match status" value="1"/>
</dbReference>
<keyword evidence="4" id="KW-1185">Reference proteome</keyword>
<protein>
    <submittedName>
        <fullName evidence="3">Universal stress protein</fullName>
    </submittedName>
</protein>
<evidence type="ECO:0000259" key="2">
    <source>
        <dbReference type="Pfam" id="PF00582"/>
    </source>
</evidence>
<sequence length="129" mass="14103">MSVLVAYSNTPEGRAALRHGHRLAQSDNVDLVAFDLDNFTTAEDRSIDPPAVDTEYEGHAVRWIGRHREDPDAADELLDTSEELGAQLIVLGIRRRSAVGKLLLGSNAQRILMGADVPVVAVKAEQHDH</sequence>
<evidence type="ECO:0000313" key="3">
    <source>
        <dbReference type="EMBL" id="MCZ4521575.1"/>
    </source>
</evidence>